<dbReference type="Gramene" id="KMT15458">
    <property type="protein sequence ID" value="KMT15458"/>
    <property type="gene ID" value="BVRB_3g059630"/>
</dbReference>
<sequence>MGGKKHKKKTFTTPKKNHHEKKKEPLAILKLYKVNEDDDNSSNLQRLRKECPSPQCGAGSFMASHFDRLSCGKCGFTLIYNNQNSEVPLVSCD</sequence>
<dbReference type="InterPro" id="IPR011332">
    <property type="entry name" value="Ribosomal_zn-bd"/>
</dbReference>
<gene>
    <name evidence="6" type="ORF">BVRB_3g059630</name>
</gene>
<keyword evidence="7" id="KW-1185">Reference proteome</keyword>
<dbReference type="AlphaFoldDB" id="A0A0J8CU18"/>
<dbReference type="Pfam" id="PF01599">
    <property type="entry name" value="Ribosomal_S27"/>
    <property type="match status" value="1"/>
</dbReference>
<evidence type="ECO:0000256" key="1">
    <source>
        <dbReference type="ARBA" id="ARBA00022833"/>
    </source>
</evidence>
<dbReference type="InterPro" id="IPR038582">
    <property type="entry name" value="Ribosomal_eS31_euk-type_sf"/>
</dbReference>
<organism evidence="6 7">
    <name type="scientific">Beta vulgaris subsp. vulgaris</name>
    <name type="common">Beet</name>
    <dbReference type="NCBI Taxonomy" id="3555"/>
    <lineage>
        <taxon>Eukaryota</taxon>
        <taxon>Viridiplantae</taxon>
        <taxon>Streptophyta</taxon>
        <taxon>Embryophyta</taxon>
        <taxon>Tracheophyta</taxon>
        <taxon>Spermatophyta</taxon>
        <taxon>Magnoliopsida</taxon>
        <taxon>eudicotyledons</taxon>
        <taxon>Gunneridae</taxon>
        <taxon>Pentapetalae</taxon>
        <taxon>Caryophyllales</taxon>
        <taxon>Chenopodiaceae</taxon>
        <taxon>Betoideae</taxon>
        <taxon>Beta</taxon>
    </lineage>
</organism>
<evidence type="ECO:0000256" key="3">
    <source>
        <dbReference type="ARBA" id="ARBA00023274"/>
    </source>
</evidence>
<reference evidence="6 7" key="1">
    <citation type="journal article" date="2014" name="Nature">
        <title>The genome of the recently domesticated crop plant sugar beet (Beta vulgaris).</title>
        <authorList>
            <person name="Dohm J.C."/>
            <person name="Minoche A.E."/>
            <person name="Holtgrawe D."/>
            <person name="Capella-Gutierrez S."/>
            <person name="Zakrzewski F."/>
            <person name="Tafer H."/>
            <person name="Rupp O."/>
            <person name="Sorensen T.R."/>
            <person name="Stracke R."/>
            <person name="Reinhardt R."/>
            <person name="Goesmann A."/>
            <person name="Kraft T."/>
            <person name="Schulz B."/>
            <person name="Stadler P.F."/>
            <person name="Schmidt T."/>
            <person name="Gabaldon T."/>
            <person name="Lehrach H."/>
            <person name="Weisshaar B."/>
            <person name="Himmelbauer H."/>
        </authorList>
    </citation>
    <scope>NUCLEOTIDE SEQUENCE [LARGE SCALE GENOMIC DNA]</scope>
    <source>
        <tissue evidence="6">Taproot</tissue>
    </source>
</reference>
<feature type="region of interest" description="Disordered" evidence="4">
    <location>
        <begin position="1"/>
        <end position="24"/>
    </location>
</feature>
<evidence type="ECO:0000259" key="5">
    <source>
        <dbReference type="SMART" id="SM01402"/>
    </source>
</evidence>
<dbReference type="OrthoDB" id="2013099at2759"/>
<dbReference type="InterPro" id="IPR002906">
    <property type="entry name" value="Ribosomal_eS31"/>
</dbReference>
<keyword evidence="2" id="KW-0689">Ribosomal protein</keyword>
<evidence type="ECO:0000256" key="4">
    <source>
        <dbReference type="SAM" id="MobiDB-lite"/>
    </source>
</evidence>
<dbReference type="SUPFAM" id="SSF57829">
    <property type="entry name" value="Zn-binding ribosomal proteins"/>
    <property type="match status" value="1"/>
</dbReference>
<dbReference type="GO" id="GO:0005840">
    <property type="term" value="C:ribosome"/>
    <property type="evidence" value="ECO:0007669"/>
    <property type="project" value="UniProtKB-KW"/>
</dbReference>
<dbReference type="OMA" id="WARLMLQ"/>
<proteinExistence type="predicted"/>
<dbReference type="GO" id="GO:0006412">
    <property type="term" value="P:translation"/>
    <property type="evidence" value="ECO:0007669"/>
    <property type="project" value="InterPro"/>
</dbReference>
<protein>
    <recommendedName>
        <fullName evidence="5">Small ribosomal subunit protein eS31 domain-containing protein</fullName>
    </recommendedName>
</protein>
<dbReference type="SMART" id="SM01402">
    <property type="entry name" value="Ribosomal_S27"/>
    <property type="match status" value="1"/>
</dbReference>
<accession>A0A0J8CU18</accession>
<dbReference type="EMBL" id="KQ090061">
    <property type="protein sequence ID" value="KMT15458.1"/>
    <property type="molecule type" value="Genomic_DNA"/>
</dbReference>
<dbReference type="Proteomes" id="UP000035740">
    <property type="component" value="Chromosome 3"/>
</dbReference>
<keyword evidence="3" id="KW-0687">Ribonucleoprotein</keyword>
<feature type="compositionally biased region" description="Basic residues" evidence="4">
    <location>
        <begin position="1"/>
        <end position="21"/>
    </location>
</feature>
<dbReference type="GO" id="GO:1990904">
    <property type="term" value="C:ribonucleoprotein complex"/>
    <property type="evidence" value="ECO:0007669"/>
    <property type="project" value="UniProtKB-KW"/>
</dbReference>
<dbReference type="GO" id="GO:0003735">
    <property type="term" value="F:structural constituent of ribosome"/>
    <property type="evidence" value="ECO:0007669"/>
    <property type="project" value="InterPro"/>
</dbReference>
<feature type="domain" description="Small ribosomal subunit protein eS31" evidence="5">
    <location>
        <begin position="28"/>
        <end position="77"/>
    </location>
</feature>
<evidence type="ECO:0000313" key="6">
    <source>
        <dbReference type="EMBL" id="KMT15458.1"/>
    </source>
</evidence>
<name>A0A0J8CU18_BETVV</name>
<dbReference type="Gene3D" id="6.20.50.150">
    <property type="match status" value="1"/>
</dbReference>
<evidence type="ECO:0000313" key="7">
    <source>
        <dbReference type="Proteomes" id="UP000035740"/>
    </source>
</evidence>
<evidence type="ECO:0000256" key="2">
    <source>
        <dbReference type="ARBA" id="ARBA00022980"/>
    </source>
</evidence>
<keyword evidence="1" id="KW-0862">Zinc</keyword>